<dbReference type="AlphaFoldDB" id="A0A222FMP4"/>
<proteinExistence type="predicted"/>
<keyword evidence="2" id="KW-1185">Reference proteome</keyword>
<name>A0A222FMP4_9GAMM</name>
<protein>
    <recommendedName>
        <fullName evidence="3">Transglycosylase SLT domain-containing protein</fullName>
    </recommendedName>
</protein>
<evidence type="ECO:0008006" key="3">
    <source>
        <dbReference type="Google" id="ProtNLM"/>
    </source>
</evidence>
<organism evidence="1 2">
    <name type="scientific">Bacterioplanes sanyensis</name>
    <dbReference type="NCBI Taxonomy" id="1249553"/>
    <lineage>
        <taxon>Bacteria</taxon>
        <taxon>Pseudomonadati</taxon>
        <taxon>Pseudomonadota</taxon>
        <taxon>Gammaproteobacteria</taxon>
        <taxon>Oceanospirillales</taxon>
        <taxon>Oceanospirillaceae</taxon>
        <taxon>Bacterioplanes</taxon>
    </lineage>
</organism>
<dbReference type="OrthoDB" id="7355818at2"/>
<dbReference type="KEGG" id="bsan:CHH28_17155"/>
<dbReference type="EMBL" id="CP022530">
    <property type="protein sequence ID" value="ASP40298.1"/>
    <property type="molecule type" value="Genomic_DNA"/>
</dbReference>
<evidence type="ECO:0000313" key="1">
    <source>
        <dbReference type="EMBL" id="ASP40298.1"/>
    </source>
</evidence>
<dbReference type="Proteomes" id="UP000202440">
    <property type="component" value="Chromosome"/>
</dbReference>
<accession>A0A222FMP4</accession>
<evidence type="ECO:0000313" key="2">
    <source>
        <dbReference type="Proteomes" id="UP000202440"/>
    </source>
</evidence>
<gene>
    <name evidence="1" type="ORF">CHH28_17155</name>
</gene>
<dbReference type="RefSeq" id="WP_094061467.1">
    <property type="nucleotide sequence ID" value="NZ_CP022530.1"/>
</dbReference>
<reference evidence="1 2" key="1">
    <citation type="submission" date="2017-07" db="EMBL/GenBank/DDBJ databases">
        <title>Annotated genome sequence of Bacterioplanes sanyensis isolated from Red Sea.</title>
        <authorList>
            <person name="Rehman Z.U."/>
        </authorList>
    </citation>
    <scope>NUCLEOTIDE SEQUENCE [LARGE SCALE GENOMIC DNA]</scope>
    <source>
        <strain evidence="1 2">NV9</strain>
    </source>
</reference>
<sequence length="164" mass="18468">MGICANELRRWVIEPTLKTMGCWSGSMEQLLLATAAQESGLGQHIHGAQQRGLGIYQISSRTHRNVWDKYLVHHPELASTVRGLASQHDFLRHPHAELTTNLSYATAIAALIYQRNHRFHLEEQPSATELARAWKRFYHRSSDISIDAFANNYLALLGSGQHAA</sequence>